<evidence type="ECO:0000313" key="2">
    <source>
        <dbReference type="Proteomes" id="UP001140513"/>
    </source>
</evidence>
<accession>A0A9W8XUS7</accession>
<name>A0A9W8XUS7_9PLEO</name>
<evidence type="ECO:0000313" key="1">
    <source>
        <dbReference type="EMBL" id="KAJ4358110.1"/>
    </source>
</evidence>
<reference evidence="1" key="1">
    <citation type="submission" date="2022-10" db="EMBL/GenBank/DDBJ databases">
        <title>Tapping the CABI collections for fungal endophytes: first genome assemblies for Collariella, Neodidymelliopsis, Ascochyta clinopodiicola, Didymella pomorum, Didymosphaeria variabile, Neocosmospora piperis and Neocucurbitaria cava.</title>
        <authorList>
            <person name="Hill R."/>
        </authorList>
    </citation>
    <scope>NUCLEOTIDE SEQUENCE</scope>
    <source>
        <strain evidence="1">IMI 356815</strain>
    </source>
</reference>
<comment type="caution">
    <text evidence="1">The sequence shown here is derived from an EMBL/GenBank/DDBJ whole genome shotgun (WGS) entry which is preliminary data.</text>
</comment>
<dbReference type="RefSeq" id="XP_056074969.1">
    <property type="nucleotide sequence ID" value="XM_056211496.1"/>
</dbReference>
<sequence>MSSTAFTTPPRKIFISILRVSAGPTRPDLNGMIIFDTSQDTDGELRNSSTSPYNGWTMILGKNEGDEFSNVAIAYPEYPKDSEDYIDVSGWAFDEEAAEKLLMVHTAQVTNDNNFVPYGGATARVELQEAAAR</sequence>
<dbReference type="EMBL" id="JAPEUX010000002">
    <property type="protein sequence ID" value="KAJ4358110.1"/>
    <property type="molecule type" value="Genomic_DNA"/>
</dbReference>
<dbReference type="AlphaFoldDB" id="A0A9W8XUS7"/>
<protein>
    <submittedName>
        <fullName evidence="1">Uncharacterized protein</fullName>
    </submittedName>
</protein>
<dbReference type="GeneID" id="80906219"/>
<organism evidence="1 2">
    <name type="scientific">Didymosphaeria variabile</name>
    <dbReference type="NCBI Taxonomy" id="1932322"/>
    <lineage>
        <taxon>Eukaryota</taxon>
        <taxon>Fungi</taxon>
        <taxon>Dikarya</taxon>
        <taxon>Ascomycota</taxon>
        <taxon>Pezizomycotina</taxon>
        <taxon>Dothideomycetes</taxon>
        <taxon>Pleosporomycetidae</taxon>
        <taxon>Pleosporales</taxon>
        <taxon>Massarineae</taxon>
        <taxon>Didymosphaeriaceae</taxon>
        <taxon>Didymosphaeria</taxon>
    </lineage>
</organism>
<dbReference type="Proteomes" id="UP001140513">
    <property type="component" value="Unassembled WGS sequence"/>
</dbReference>
<proteinExistence type="predicted"/>
<keyword evidence="2" id="KW-1185">Reference proteome</keyword>
<feature type="non-terminal residue" evidence="1">
    <location>
        <position position="133"/>
    </location>
</feature>
<gene>
    <name evidence="1" type="ORF">N0V89_002689</name>
</gene>